<dbReference type="Proteomes" id="UP001485301">
    <property type="component" value="Chromosome"/>
</dbReference>
<accession>A0ACD5C4R1</accession>
<evidence type="ECO:0000313" key="2">
    <source>
        <dbReference type="Proteomes" id="UP001485301"/>
    </source>
</evidence>
<dbReference type="EMBL" id="CP151087">
    <property type="protein sequence ID" value="WZN56840.1"/>
    <property type="molecule type" value="Genomic_DNA"/>
</dbReference>
<evidence type="ECO:0000313" key="1">
    <source>
        <dbReference type="EMBL" id="WZN56840.1"/>
    </source>
</evidence>
<keyword evidence="2" id="KW-1185">Reference proteome</keyword>
<protein>
    <submittedName>
        <fullName evidence="1">Uncharacterized protein</fullName>
    </submittedName>
</protein>
<name>A0ACD5C4R1_9SPHI</name>
<gene>
    <name evidence="1" type="ORF">AACH28_04735</name>
</gene>
<organism evidence="1 2">
    <name type="scientific">Sphingobacterium thalpophilum</name>
    <dbReference type="NCBI Taxonomy" id="259"/>
    <lineage>
        <taxon>Bacteria</taxon>
        <taxon>Pseudomonadati</taxon>
        <taxon>Bacteroidota</taxon>
        <taxon>Sphingobacteriia</taxon>
        <taxon>Sphingobacteriales</taxon>
        <taxon>Sphingobacteriaceae</taxon>
        <taxon>Sphingobacterium</taxon>
    </lineage>
</organism>
<sequence>METKFINWSLNGDLSVGYFEGIKMAYDMGLNHAKSDSLERKYPEMVEVSFIEVYVRHNVLARVDVRHMDTLQIEQEKKRLSEKFQNNCSLAHYCHYQEEGVKLDYFEEVI</sequence>
<proteinExistence type="predicted"/>
<reference evidence="1" key="1">
    <citation type="submission" date="2024-04" db="EMBL/GenBank/DDBJ databases">
        <title>Complete genome sequence of Sphingobacterium thalpophiium BAA-1094.</title>
        <authorList>
            <person name="Adaikpoh B.I."/>
        </authorList>
    </citation>
    <scope>NUCLEOTIDE SEQUENCE</scope>
    <source>
        <strain evidence="1">BAA-1094</strain>
    </source>
</reference>